<dbReference type="InterPro" id="IPR019405">
    <property type="entry name" value="Lactonase_7-beta_prop"/>
</dbReference>
<dbReference type="PANTHER" id="PTHR30344:SF7">
    <property type="entry name" value="DUF2415 DOMAIN-CONTAINING PROTEIN"/>
    <property type="match status" value="1"/>
</dbReference>
<reference evidence="2 3" key="1">
    <citation type="journal article" date="2019" name="Nat. Ecol. Evol.">
        <title>Megaphylogeny resolves global patterns of mushroom evolution.</title>
        <authorList>
            <person name="Varga T."/>
            <person name="Krizsan K."/>
            <person name="Foldi C."/>
            <person name="Dima B."/>
            <person name="Sanchez-Garcia M."/>
            <person name="Sanchez-Ramirez S."/>
            <person name="Szollosi G.J."/>
            <person name="Szarkandi J.G."/>
            <person name="Papp V."/>
            <person name="Albert L."/>
            <person name="Andreopoulos W."/>
            <person name="Angelini C."/>
            <person name="Antonin V."/>
            <person name="Barry K.W."/>
            <person name="Bougher N.L."/>
            <person name="Buchanan P."/>
            <person name="Buyck B."/>
            <person name="Bense V."/>
            <person name="Catcheside P."/>
            <person name="Chovatia M."/>
            <person name="Cooper J."/>
            <person name="Damon W."/>
            <person name="Desjardin D."/>
            <person name="Finy P."/>
            <person name="Geml J."/>
            <person name="Haridas S."/>
            <person name="Hughes K."/>
            <person name="Justo A."/>
            <person name="Karasinski D."/>
            <person name="Kautmanova I."/>
            <person name="Kiss B."/>
            <person name="Kocsube S."/>
            <person name="Kotiranta H."/>
            <person name="LaButti K.M."/>
            <person name="Lechner B.E."/>
            <person name="Liimatainen K."/>
            <person name="Lipzen A."/>
            <person name="Lukacs Z."/>
            <person name="Mihaltcheva S."/>
            <person name="Morgado L.N."/>
            <person name="Niskanen T."/>
            <person name="Noordeloos M.E."/>
            <person name="Ohm R.A."/>
            <person name="Ortiz-Santana B."/>
            <person name="Ovrebo C."/>
            <person name="Racz N."/>
            <person name="Riley R."/>
            <person name="Savchenko A."/>
            <person name="Shiryaev A."/>
            <person name="Soop K."/>
            <person name="Spirin V."/>
            <person name="Szebenyi C."/>
            <person name="Tomsovsky M."/>
            <person name="Tulloss R.E."/>
            <person name="Uehling J."/>
            <person name="Grigoriev I.V."/>
            <person name="Vagvolgyi C."/>
            <person name="Papp T."/>
            <person name="Martin F.M."/>
            <person name="Miettinen O."/>
            <person name="Hibbett D.S."/>
            <person name="Nagy L.G."/>
        </authorList>
    </citation>
    <scope>NUCLEOTIDE SEQUENCE [LARGE SCALE GENOMIC DNA]</scope>
    <source>
        <strain evidence="2 3">FP101781</strain>
    </source>
</reference>
<protein>
    <submittedName>
        <fullName evidence="2">3-carboxy-cis,cis-mucoante lactonizing enzyme</fullName>
    </submittedName>
</protein>
<comment type="similarity">
    <text evidence="1">Belongs to the cycloisomerase 2 family.</text>
</comment>
<evidence type="ECO:0000256" key="1">
    <source>
        <dbReference type="ARBA" id="ARBA00005564"/>
    </source>
</evidence>
<dbReference type="InterPro" id="IPR015943">
    <property type="entry name" value="WD40/YVTN_repeat-like_dom_sf"/>
</dbReference>
<dbReference type="EMBL" id="QPFP01000003">
    <property type="protein sequence ID" value="TEB38034.1"/>
    <property type="molecule type" value="Genomic_DNA"/>
</dbReference>
<comment type="caution">
    <text evidence="2">The sequence shown here is derived from an EMBL/GenBank/DDBJ whole genome shotgun (WGS) entry which is preliminary data.</text>
</comment>
<dbReference type="Gene3D" id="2.130.10.10">
    <property type="entry name" value="YVTN repeat-like/Quinoprotein amine dehydrogenase"/>
    <property type="match status" value="1"/>
</dbReference>
<dbReference type="Proteomes" id="UP000298030">
    <property type="component" value="Unassembled WGS sequence"/>
</dbReference>
<dbReference type="Pfam" id="PF10282">
    <property type="entry name" value="Lactonase"/>
    <property type="match status" value="1"/>
</dbReference>
<dbReference type="InterPro" id="IPR050282">
    <property type="entry name" value="Cycloisomerase_2"/>
</dbReference>
<organism evidence="2 3">
    <name type="scientific">Coprinellus micaceus</name>
    <name type="common">Glistening ink-cap mushroom</name>
    <name type="synonym">Coprinus micaceus</name>
    <dbReference type="NCBI Taxonomy" id="71717"/>
    <lineage>
        <taxon>Eukaryota</taxon>
        <taxon>Fungi</taxon>
        <taxon>Dikarya</taxon>
        <taxon>Basidiomycota</taxon>
        <taxon>Agaricomycotina</taxon>
        <taxon>Agaricomycetes</taxon>
        <taxon>Agaricomycetidae</taxon>
        <taxon>Agaricales</taxon>
        <taxon>Agaricineae</taxon>
        <taxon>Psathyrellaceae</taxon>
        <taxon>Coprinellus</taxon>
    </lineage>
</organism>
<name>A0A4Y7TVS2_COPMI</name>
<dbReference type="OrthoDB" id="9972196at2759"/>
<dbReference type="GO" id="GO:0017057">
    <property type="term" value="F:6-phosphogluconolactonase activity"/>
    <property type="evidence" value="ECO:0007669"/>
    <property type="project" value="TreeGrafter"/>
</dbReference>
<dbReference type="AlphaFoldDB" id="A0A4Y7TVS2"/>
<accession>A0A4Y7TVS2</accession>
<dbReference type="SUPFAM" id="SSF75011">
    <property type="entry name" value="3-carboxy-cis,cis-mucoante lactonizing enzyme"/>
    <property type="match status" value="1"/>
</dbReference>
<gene>
    <name evidence="2" type="ORF">FA13DRAFT_718450</name>
</gene>
<evidence type="ECO:0000313" key="3">
    <source>
        <dbReference type="Proteomes" id="UP000298030"/>
    </source>
</evidence>
<dbReference type="STRING" id="71717.A0A4Y7TVS2"/>
<keyword evidence="3" id="KW-1185">Reference proteome</keyword>
<evidence type="ECO:0000313" key="2">
    <source>
        <dbReference type="EMBL" id="TEB38034.1"/>
    </source>
</evidence>
<dbReference type="PANTHER" id="PTHR30344">
    <property type="entry name" value="6-PHOSPHOGLUCONOLACTONASE-RELATED"/>
    <property type="match status" value="1"/>
</dbReference>
<proteinExistence type="inferred from homology"/>
<sequence>MPKFPILVASYSNDIVTLEFDSEKATLAPTSKITVGHHPSWIEGHPTDKSLVFTGLEQSDGRLVALKYDAEGKGTVISEVPSIGKDPCHVHVDKDQLFAANYSSGTVSVTPIATSESAPFTSEGYSVQLSGTGPDQSRQEASHPHQAILHPKYGELLVPDLGADVVRRYKKNEEGRWTFQGHVGFELGGGPRHVAFYGDDLFTILELSSKVVRHHLPPLPSSPKHLVTKHTMSNPVPTPNEMLAAEILIPPTNATFPTHYLYLSNRNDPSPEGDIISIFSIEEPGSLELIKEVRTGLKHVRGIVFGGQDDQYLVVGGARGGGVKVYERVDGGKDLKVVAEYADVEAPTGFWWLKA</sequence>